<keyword evidence="1" id="KW-0812">Transmembrane</keyword>
<sequence length="134" mass="14333">MKAATFPSSDRGETSIQVVLLVPIILSVFFTCVHAAALAHGGQVASLAAMRGAQISAASNGSSDSNALMRLEIQRSVQEMGNRLESEPQLSVFQGNVQVTVRVLVPGVVPFLPTSVRRSATVPAERFIEEQDRQ</sequence>
<name>A0A6J6JAD0_9ZZZZ</name>
<accession>A0A6J6JAD0</accession>
<protein>
    <submittedName>
        <fullName evidence="2">Unannotated protein</fullName>
    </submittedName>
</protein>
<organism evidence="2">
    <name type="scientific">freshwater metagenome</name>
    <dbReference type="NCBI Taxonomy" id="449393"/>
    <lineage>
        <taxon>unclassified sequences</taxon>
        <taxon>metagenomes</taxon>
        <taxon>ecological metagenomes</taxon>
    </lineage>
</organism>
<keyword evidence="1" id="KW-0472">Membrane</keyword>
<evidence type="ECO:0000256" key="1">
    <source>
        <dbReference type="SAM" id="Phobius"/>
    </source>
</evidence>
<evidence type="ECO:0000313" key="2">
    <source>
        <dbReference type="EMBL" id="CAB4633820.1"/>
    </source>
</evidence>
<proteinExistence type="predicted"/>
<keyword evidence="1" id="KW-1133">Transmembrane helix</keyword>
<dbReference type="AlphaFoldDB" id="A0A6J6JAD0"/>
<feature type="transmembrane region" description="Helical" evidence="1">
    <location>
        <begin position="20"/>
        <end position="41"/>
    </location>
</feature>
<reference evidence="2" key="1">
    <citation type="submission" date="2020-05" db="EMBL/GenBank/DDBJ databases">
        <authorList>
            <person name="Chiriac C."/>
            <person name="Salcher M."/>
            <person name="Ghai R."/>
            <person name="Kavagutti S V."/>
        </authorList>
    </citation>
    <scope>NUCLEOTIDE SEQUENCE</scope>
</reference>
<gene>
    <name evidence="2" type="ORF">UFOPK2086_00512</name>
</gene>
<dbReference type="EMBL" id="CAEZVQ010000047">
    <property type="protein sequence ID" value="CAB4633820.1"/>
    <property type="molecule type" value="Genomic_DNA"/>
</dbReference>